<name>A0A222P1V5_9GAMM</name>
<dbReference type="InterPro" id="IPR004622">
    <property type="entry name" value="DNA_pol_HolB"/>
</dbReference>
<evidence type="ECO:0000259" key="8">
    <source>
        <dbReference type="Pfam" id="PF09115"/>
    </source>
</evidence>
<keyword evidence="6" id="KW-0239">DNA-directed DNA polymerase</keyword>
<dbReference type="Gene3D" id="3.40.50.300">
    <property type="entry name" value="P-loop containing nucleotide triphosphate hydrolases"/>
    <property type="match status" value="1"/>
</dbReference>
<dbReference type="Pfam" id="PF09115">
    <property type="entry name" value="DNApol3-delta_C"/>
    <property type="match status" value="1"/>
</dbReference>
<evidence type="ECO:0000256" key="6">
    <source>
        <dbReference type="ARBA" id="ARBA00022932"/>
    </source>
</evidence>
<dbReference type="EMBL" id="CP016397">
    <property type="protein sequence ID" value="ASQ45823.1"/>
    <property type="molecule type" value="Genomic_DNA"/>
</dbReference>
<dbReference type="GO" id="GO:0003677">
    <property type="term" value="F:DNA binding"/>
    <property type="evidence" value="ECO:0007669"/>
    <property type="project" value="InterPro"/>
</dbReference>
<keyword evidence="4 9" id="KW-0548">Nucleotidyltransferase</keyword>
<evidence type="ECO:0000256" key="7">
    <source>
        <dbReference type="ARBA" id="ARBA00049244"/>
    </source>
</evidence>
<dbReference type="GO" id="GO:0003887">
    <property type="term" value="F:DNA-directed DNA polymerase activity"/>
    <property type="evidence" value="ECO:0007669"/>
    <property type="project" value="UniProtKB-KW"/>
</dbReference>
<keyword evidence="10" id="KW-1185">Reference proteome</keyword>
<keyword evidence="5" id="KW-0235">DNA replication</keyword>
<dbReference type="GO" id="GO:0009360">
    <property type="term" value="C:DNA polymerase III complex"/>
    <property type="evidence" value="ECO:0007669"/>
    <property type="project" value="InterPro"/>
</dbReference>
<dbReference type="KEGG" id="lcd:clem_06340"/>
<feature type="domain" description="DNA polymerase III delta subunit C-terminal" evidence="8">
    <location>
        <begin position="202"/>
        <end position="303"/>
    </location>
</feature>
<reference evidence="10" key="1">
    <citation type="submission" date="2016-07" db="EMBL/GenBank/DDBJ databases">
        <authorList>
            <person name="Florea S."/>
            <person name="Webb J.S."/>
            <person name="Jaromczyk J."/>
            <person name="Schardl C.L."/>
        </authorList>
    </citation>
    <scope>NUCLEOTIDE SEQUENCE [LARGE SCALE GENOMIC DNA]</scope>
    <source>
        <strain evidence="10">CDC-D5610</strain>
    </source>
</reference>
<dbReference type="SUPFAM" id="SSF52540">
    <property type="entry name" value="P-loop containing nucleoside triphosphate hydrolases"/>
    <property type="match status" value="1"/>
</dbReference>
<evidence type="ECO:0000256" key="1">
    <source>
        <dbReference type="ARBA" id="ARBA00012417"/>
    </source>
</evidence>
<dbReference type="RefSeq" id="WP_094090842.1">
    <property type="nucleotide sequence ID" value="NZ_CP016397.1"/>
</dbReference>
<evidence type="ECO:0000256" key="2">
    <source>
        <dbReference type="ARBA" id="ARBA00014363"/>
    </source>
</evidence>
<dbReference type="PANTHER" id="PTHR11669:SF8">
    <property type="entry name" value="DNA POLYMERASE III SUBUNIT DELTA"/>
    <property type="match status" value="1"/>
</dbReference>
<comment type="catalytic activity">
    <reaction evidence="7">
        <text>DNA(n) + a 2'-deoxyribonucleoside 5'-triphosphate = DNA(n+1) + diphosphate</text>
        <dbReference type="Rhea" id="RHEA:22508"/>
        <dbReference type="Rhea" id="RHEA-COMP:17339"/>
        <dbReference type="Rhea" id="RHEA-COMP:17340"/>
        <dbReference type="ChEBI" id="CHEBI:33019"/>
        <dbReference type="ChEBI" id="CHEBI:61560"/>
        <dbReference type="ChEBI" id="CHEBI:173112"/>
        <dbReference type="EC" id="2.7.7.7"/>
    </reaction>
</comment>
<protein>
    <recommendedName>
        <fullName evidence="2">DNA polymerase III subunit delta'</fullName>
        <ecNumber evidence="1">2.7.7.7</ecNumber>
    </recommendedName>
</protein>
<dbReference type="GO" id="GO:0008408">
    <property type="term" value="F:3'-5' exonuclease activity"/>
    <property type="evidence" value="ECO:0007669"/>
    <property type="project" value="InterPro"/>
</dbReference>
<dbReference type="AlphaFoldDB" id="A0A222P1V5"/>
<dbReference type="InterPro" id="IPR050238">
    <property type="entry name" value="DNA_Rep/Repair_Clamp_Loader"/>
</dbReference>
<evidence type="ECO:0000313" key="10">
    <source>
        <dbReference type="Proteomes" id="UP000201728"/>
    </source>
</evidence>
<gene>
    <name evidence="9" type="primary">holB</name>
    <name evidence="9" type="ORF">clem_06340</name>
</gene>
<dbReference type="Pfam" id="PF13177">
    <property type="entry name" value="DNA_pol3_delta2"/>
    <property type="match status" value="1"/>
</dbReference>
<dbReference type="InterPro" id="IPR015199">
    <property type="entry name" value="DNA_pol_III_delta_C"/>
</dbReference>
<dbReference type="NCBIfam" id="TIGR00678">
    <property type="entry name" value="holB"/>
    <property type="match status" value="1"/>
</dbReference>
<accession>A0A222P1V5</accession>
<evidence type="ECO:0000256" key="4">
    <source>
        <dbReference type="ARBA" id="ARBA00022695"/>
    </source>
</evidence>
<evidence type="ECO:0000313" key="9">
    <source>
        <dbReference type="EMBL" id="ASQ45823.1"/>
    </source>
</evidence>
<dbReference type="EC" id="2.7.7.7" evidence="1"/>
<dbReference type="OrthoDB" id="9811073at2"/>
<dbReference type="GO" id="GO:0006261">
    <property type="term" value="P:DNA-templated DNA replication"/>
    <property type="evidence" value="ECO:0007669"/>
    <property type="project" value="TreeGrafter"/>
</dbReference>
<dbReference type="Proteomes" id="UP000201728">
    <property type="component" value="Chromosome"/>
</dbReference>
<proteinExistence type="predicted"/>
<sequence>MQVFNSSEVDSPLAFWWEQFRTIYERQYLPHALLLIGPQHAGLIAFSYKMASVVLCSQDNKPCGKCKSCRLLQAKEHPDVTQLQPEKVGGVIKIDQIRDLQTVAFTSPQLGGKRIIIIHPAEKMNVAAANALLKLLEEPPSCLLFILIAEQVSTVLPTILSRCQQWRFSNNESTSIDDLTIGEHYHSESERGKIFSYLTTILQDLLDLKNRTTSVCKIATKWLTYEFNELIWLLYLLNSQLIQTRLAGSLPEKSWSSQVYQLSQCFHPVCLFHQLDELNHITKKLNQNISINQTLVLEHLLLGYTQC</sequence>
<evidence type="ECO:0000256" key="5">
    <source>
        <dbReference type="ARBA" id="ARBA00022705"/>
    </source>
</evidence>
<dbReference type="PANTHER" id="PTHR11669">
    <property type="entry name" value="REPLICATION FACTOR C / DNA POLYMERASE III GAMMA-TAU SUBUNIT"/>
    <property type="match status" value="1"/>
</dbReference>
<organism evidence="9 10">
    <name type="scientific">Legionella clemsonensis</name>
    <dbReference type="NCBI Taxonomy" id="1867846"/>
    <lineage>
        <taxon>Bacteria</taxon>
        <taxon>Pseudomonadati</taxon>
        <taxon>Pseudomonadota</taxon>
        <taxon>Gammaproteobacteria</taxon>
        <taxon>Legionellales</taxon>
        <taxon>Legionellaceae</taxon>
        <taxon>Legionella</taxon>
    </lineage>
</organism>
<dbReference type="InterPro" id="IPR027417">
    <property type="entry name" value="P-loop_NTPase"/>
</dbReference>
<keyword evidence="3 9" id="KW-0808">Transferase</keyword>
<evidence type="ECO:0000256" key="3">
    <source>
        <dbReference type="ARBA" id="ARBA00022679"/>
    </source>
</evidence>